<dbReference type="Proteomes" id="UP000070529">
    <property type="component" value="Unassembled WGS sequence"/>
</dbReference>
<dbReference type="InterPro" id="IPR003615">
    <property type="entry name" value="HNH_nuc"/>
</dbReference>
<evidence type="ECO:0000313" key="2">
    <source>
        <dbReference type="Proteomes" id="UP000070529"/>
    </source>
</evidence>
<accession>A0A135I2S2</accession>
<name>A0A135I2S2_9GAMM</name>
<proteinExistence type="predicted"/>
<keyword evidence="1" id="KW-0255">Endonuclease</keyword>
<comment type="caution">
    <text evidence="1">The sequence shown here is derived from an EMBL/GenBank/DDBJ whole genome shotgun (WGS) entry which is preliminary data.</text>
</comment>
<dbReference type="GO" id="GO:0004519">
    <property type="term" value="F:endonuclease activity"/>
    <property type="evidence" value="ECO:0007669"/>
    <property type="project" value="UniProtKB-KW"/>
</dbReference>
<dbReference type="AlphaFoldDB" id="A0A135I2S2"/>
<keyword evidence="2" id="KW-1185">Reference proteome</keyword>
<evidence type="ECO:0000313" key="1">
    <source>
        <dbReference type="EMBL" id="KXF79728.1"/>
    </source>
</evidence>
<dbReference type="Gene3D" id="1.10.30.50">
    <property type="match status" value="1"/>
</dbReference>
<dbReference type="CDD" id="cd00085">
    <property type="entry name" value="HNHc"/>
    <property type="match status" value="1"/>
</dbReference>
<gene>
    <name evidence="1" type="ORF">ATN88_12465</name>
</gene>
<sequence>MAVYNTSSDSANTAVRAFLTKVGEFYFGASFNTASGKGKAVWAKIKEQDFNGCCAYCGDSSSTLQVEHHLMFNRTEYGLHHPGNVVPCCKGCNKRTRKADKSFSNWEEHLLAVCYQKGQADKFESRKIIIQAHIKNFHYPELTASEKHAIRVIANSLYDNIKIESDKSLGLYKELDKAFNKEI</sequence>
<dbReference type="RefSeq" id="WP_067419978.1">
    <property type="nucleotide sequence ID" value="NZ_LNTY01000060.1"/>
</dbReference>
<dbReference type="STRING" id="294935.ATN88_12465"/>
<protein>
    <submittedName>
        <fullName evidence="1">HNH endonuclease</fullName>
    </submittedName>
</protein>
<keyword evidence="1" id="KW-0378">Hydrolase</keyword>
<dbReference type="EMBL" id="LNTY01000060">
    <property type="protein sequence ID" value="KXF79728.1"/>
    <property type="molecule type" value="Genomic_DNA"/>
</dbReference>
<reference evidence="1 2" key="1">
    <citation type="submission" date="2015-11" db="EMBL/GenBank/DDBJ databases">
        <title>Genomic Taxonomy of the Vibrionaceae.</title>
        <authorList>
            <person name="Gomez-Gil B."/>
            <person name="Enciso-Ibarra J."/>
        </authorList>
    </citation>
    <scope>NUCLEOTIDE SEQUENCE [LARGE SCALE GENOMIC DNA]</scope>
    <source>
        <strain evidence="1 2">CAIM 912</strain>
    </source>
</reference>
<dbReference type="OrthoDB" id="9802901at2"/>
<organism evidence="1 2">
    <name type="scientific">Enterovibrio coralii</name>
    <dbReference type="NCBI Taxonomy" id="294935"/>
    <lineage>
        <taxon>Bacteria</taxon>
        <taxon>Pseudomonadati</taxon>
        <taxon>Pseudomonadota</taxon>
        <taxon>Gammaproteobacteria</taxon>
        <taxon>Vibrionales</taxon>
        <taxon>Vibrionaceae</taxon>
        <taxon>Enterovibrio</taxon>
    </lineage>
</organism>
<keyword evidence="1" id="KW-0540">Nuclease</keyword>